<dbReference type="GO" id="GO:0005524">
    <property type="term" value="F:ATP binding"/>
    <property type="evidence" value="ECO:0007669"/>
    <property type="project" value="UniProtKB-KW"/>
</dbReference>
<keyword evidence="5 11" id="KW-0418">Kinase</keyword>
<dbReference type="VEuPathDB" id="FungiDB:BO71DRAFT_453516"/>
<dbReference type="GO" id="GO:0050684">
    <property type="term" value="P:regulation of mRNA processing"/>
    <property type="evidence" value="ECO:0007669"/>
    <property type="project" value="TreeGrafter"/>
</dbReference>
<dbReference type="Pfam" id="PF00069">
    <property type="entry name" value="Pkinase"/>
    <property type="match status" value="1"/>
</dbReference>
<reference evidence="11 12" key="1">
    <citation type="submission" date="2018-02" db="EMBL/GenBank/DDBJ databases">
        <title>The genomes of Aspergillus section Nigri reveals drivers in fungal speciation.</title>
        <authorList>
            <consortium name="DOE Joint Genome Institute"/>
            <person name="Vesth T.C."/>
            <person name="Nybo J."/>
            <person name="Theobald S."/>
            <person name="Brandl J."/>
            <person name="Frisvad J.C."/>
            <person name="Nielsen K.F."/>
            <person name="Lyhne E.K."/>
            <person name="Kogle M.E."/>
            <person name="Kuo A."/>
            <person name="Riley R."/>
            <person name="Clum A."/>
            <person name="Nolan M."/>
            <person name="Lipzen A."/>
            <person name="Salamov A."/>
            <person name="Henrissat B."/>
            <person name="Wiebenga A."/>
            <person name="De vries R.P."/>
            <person name="Grigoriev I.V."/>
            <person name="Mortensen U.H."/>
            <person name="Andersen M.R."/>
            <person name="Baker S.E."/>
        </authorList>
    </citation>
    <scope>NUCLEOTIDE SEQUENCE [LARGE SCALE GENOMIC DNA]</scope>
    <source>
        <strain evidence="11 12">CBS 707.79</strain>
    </source>
</reference>
<dbReference type="GO" id="GO:0000245">
    <property type="term" value="P:spliceosomal complex assembly"/>
    <property type="evidence" value="ECO:0007669"/>
    <property type="project" value="TreeGrafter"/>
</dbReference>
<dbReference type="OrthoDB" id="4503125at2759"/>
<dbReference type="PANTHER" id="PTHR47634:SF9">
    <property type="entry name" value="PROTEIN KINASE DOMAIN-CONTAINING PROTEIN-RELATED"/>
    <property type="match status" value="1"/>
</dbReference>
<gene>
    <name evidence="11" type="ORF">BO71DRAFT_453516</name>
</gene>
<keyword evidence="4" id="KW-0547">Nucleotide-binding</keyword>
<sequence>MPPLLKWALSTLRRRPIPCPPLCFPVTGYDTVPANDILEEERFPAFRKGEYYPVHIGDVFHKKYQVVGKLGFGGSSTVWFARDLIQNKHATLKIYTHEESSTEEIQIYAHLQQTQNRSHPGYPHVRGRRSLFPAMWDSFRDLLYRNQTGQFSEEVLRFGLMQVFLALDYLHTECRVHIHTDIKSDNILLAVEDDSVLDSFVKEEMEITSARKLVDGVLPVYASRRFGMPAGARFGRAVLGDESQTHDEQQQQTAGQSENQMIDLTRTMDISA</sequence>
<evidence type="ECO:0000256" key="9">
    <source>
        <dbReference type="SAM" id="MobiDB-lite"/>
    </source>
</evidence>
<dbReference type="Proteomes" id="UP000247810">
    <property type="component" value="Unassembled WGS sequence"/>
</dbReference>
<organism evidence="11 12">
    <name type="scientific">Aspergillus ellipticus CBS 707.79</name>
    <dbReference type="NCBI Taxonomy" id="1448320"/>
    <lineage>
        <taxon>Eukaryota</taxon>
        <taxon>Fungi</taxon>
        <taxon>Dikarya</taxon>
        <taxon>Ascomycota</taxon>
        <taxon>Pezizomycotina</taxon>
        <taxon>Eurotiomycetes</taxon>
        <taxon>Eurotiomycetidae</taxon>
        <taxon>Eurotiales</taxon>
        <taxon>Aspergillaceae</taxon>
        <taxon>Aspergillus</taxon>
        <taxon>Aspergillus subgen. Circumdati</taxon>
    </lineage>
</organism>
<dbReference type="InterPro" id="IPR011009">
    <property type="entry name" value="Kinase-like_dom_sf"/>
</dbReference>
<comment type="catalytic activity">
    <reaction evidence="7">
        <text>L-threonyl-[protein] + ATP = O-phospho-L-threonyl-[protein] + ADP + H(+)</text>
        <dbReference type="Rhea" id="RHEA:46608"/>
        <dbReference type="Rhea" id="RHEA-COMP:11060"/>
        <dbReference type="Rhea" id="RHEA-COMP:11605"/>
        <dbReference type="ChEBI" id="CHEBI:15378"/>
        <dbReference type="ChEBI" id="CHEBI:30013"/>
        <dbReference type="ChEBI" id="CHEBI:30616"/>
        <dbReference type="ChEBI" id="CHEBI:61977"/>
        <dbReference type="ChEBI" id="CHEBI:456216"/>
        <dbReference type="EC" id="2.7.11.1"/>
    </reaction>
</comment>
<evidence type="ECO:0000256" key="6">
    <source>
        <dbReference type="ARBA" id="ARBA00022840"/>
    </source>
</evidence>
<evidence type="ECO:0000256" key="4">
    <source>
        <dbReference type="ARBA" id="ARBA00022741"/>
    </source>
</evidence>
<name>A0A319CVH7_9EURO</name>
<accession>A0A319CVH7</accession>
<dbReference type="GO" id="GO:0004674">
    <property type="term" value="F:protein serine/threonine kinase activity"/>
    <property type="evidence" value="ECO:0007669"/>
    <property type="project" value="UniProtKB-KW"/>
</dbReference>
<evidence type="ECO:0000313" key="11">
    <source>
        <dbReference type="EMBL" id="PYH89295.1"/>
    </source>
</evidence>
<evidence type="ECO:0000256" key="2">
    <source>
        <dbReference type="ARBA" id="ARBA00022527"/>
    </source>
</evidence>
<evidence type="ECO:0000259" key="10">
    <source>
        <dbReference type="PROSITE" id="PS50011"/>
    </source>
</evidence>
<dbReference type="Gene3D" id="3.30.200.20">
    <property type="entry name" value="Phosphorylase Kinase, domain 1"/>
    <property type="match status" value="1"/>
</dbReference>
<dbReference type="InterPro" id="IPR051334">
    <property type="entry name" value="SRPK"/>
</dbReference>
<feature type="domain" description="Protein kinase" evidence="10">
    <location>
        <begin position="64"/>
        <end position="272"/>
    </location>
</feature>
<dbReference type="Gene3D" id="1.10.510.10">
    <property type="entry name" value="Transferase(Phosphotransferase) domain 1"/>
    <property type="match status" value="1"/>
</dbReference>
<dbReference type="AlphaFoldDB" id="A0A319CVH7"/>
<comment type="catalytic activity">
    <reaction evidence="8">
        <text>L-seryl-[protein] + ATP = O-phospho-L-seryl-[protein] + ADP + H(+)</text>
        <dbReference type="Rhea" id="RHEA:17989"/>
        <dbReference type="Rhea" id="RHEA-COMP:9863"/>
        <dbReference type="Rhea" id="RHEA-COMP:11604"/>
        <dbReference type="ChEBI" id="CHEBI:15378"/>
        <dbReference type="ChEBI" id="CHEBI:29999"/>
        <dbReference type="ChEBI" id="CHEBI:30616"/>
        <dbReference type="ChEBI" id="CHEBI:83421"/>
        <dbReference type="ChEBI" id="CHEBI:456216"/>
        <dbReference type="EC" id="2.7.11.1"/>
    </reaction>
</comment>
<protein>
    <recommendedName>
        <fullName evidence="1">non-specific serine/threonine protein kinase</fullName>
        <ecNumber evidence="1">2.7.11.1</ecNumber>
    </recommendedName>
</protein>
<dbReference type="PANTHER" id="PTHR47634">
    <property type="entry name" value="PROTEIN KINASE DOMAIN-CONTAINING PROTEIN-RELATED"/>
    <property type="match status" value="1"/>
</dbReference>
<keyword evidence="3" id="KW-0808">Transferase</keyword>
<evidence type="ECO:0000256" key="5">
    <source>
        <dbReference type="ARBA" id="ARBA00022777"/>
    </source>
</evidence>
<keyword evidence="12" id="KW-1185">Reference proteome</keyword>
<evidence type="ECO:0000313" key="12">
    <source>
        <dbReference type="Proteomes" id="UP000247810"/>
    </source>
</evidence>
<dbReference type="SMART" id="SM00220">
    <property type="entry name" value="S_TKc"/>
    <property type="match status" value="1"/>
</dbReference>
<feature type="compositionally biased region" description="Polar residues" evidence="9">
    <location>
        <begin position="250"/>
        <end position="272"/>
    </location>
</feature>
<keyword evidence="6" id="KW-0067">ATP-binding</keyword>
<dbReference type="PROSITE" id="PS50011">
    <property type="entry name" value="PROTEIN_KINASE_DOM"/>
    <property type="match status" value="1"/>
</dbReference>
<feature type="region of interest" description="Disordered" evidence="9">
    <location>
        <begin position="242"/>
        <end position="272"/>
    </location>
</feature>
<dbReference type="EMBL" id="KZ826036">
    <property type="protein sequence ID" value="PYH89295.1"/>
    <property type="molecule type" value="Genomic_DNA"/>
</dbReference>
<dbReference type="STRING" id="1448320.A0A319CVH7"/>
<evidence type="ECO:0000256" key="8">
    <source>
        <dbReference type="ARBA" id="ARBA00048679"/>
    </source>
</evidence>
<evidence type="ECO:0000256" key="1">
    <source>
        <dbReference type="ARBA" id="ARBA00012513"/>
    </source>
</evidence>
<dbReference type="EC" id="2.7.11.1" evidence="1"/>
<keyword evidence="2" id="KW-0723">Serine/threonine-protein kinase</keyword>
<evidence type="ECO:0000256" key="7">
    <source>
        <dbReference type="ARBA" id="ARBA00047899"/>
    </source>
</evidence>
<dbReference type="InterPro" id="IPR000719">
    <property type="entry name" value="Prot_kinase_dom"/>
</dbReference>
<dbReference type="SUPFAM" id="SSF56112">
    <property type="entry name" value="Protein kinase-like (PK-like)"/>
    <property type="match status" value="1"/>
</dbReference>
<proteinExistence type="predicted"/>
<evidence type="ECO:0000256" key="3">
    <source>
        <dbReference type="ARBA" id="ARBA00022679"/>
    </source>
</evidence>